<sequence>MNEHSEQKRSAVLKAFFQLNFYIQALELPFTVEELYREAYQTEHGANYNEDWLEIIHHDKYFADVLDEPFTTHTFIETLLRAGHDRIVKLLMKRVRDYGVGFAHAYVMGISRWK</sequence>
<dbReference type="EMBL" id="CP089291">
    <property type="protein sequence ID" value="UOF89413.1"/>
    <property type="molecule type" value="Genomic_DNA"/>
</dbReference>
<dbReference type="RefSeq" id="WP_347436100.1">
    <property type="nucleotide sequence ID" value="NZ_CP089291.1"/>
</dbReference>
<evidence type="ECO:0000313" key="2">
    <source>
        <dbReference type="Proteomes" id="UP000830167"/>
    </source>
</evidence>
<dbReference type="Proteomes" id="UP000830167">
    <property type="component" value="Chromosome"/>
</dbReference>
<evidence type="ECO:0000313" key="1">
    <source>
        <dbReference type="EMBL" id="UOF89413.1"/>
    </source>
</evidence>
<proteinExistence type="predicted"/>
<organism evidence="1 2">
    <name type="scientific">Fodinisporobacter ferrooxydans</name>
    <dbReference type="NCBI Taxonomy" id="2901836"/>
    <lineage>
        <taxon>Bacteria</taxon>
        <taxon>Bacillati</taxon>
        <taxon>Bacillota</taxon>
        <taxon>Bacilli</taxon>
        <taxon>Bacillales</taxon>
        <taxon>Alicyclobacillaceae</taxon>
        <taxon>Fodinisporobacter</taxon>
    </lineage>
</organism>
<gene>
    <name evidence="1" type="ORF">LSG31_16120</name>
</gene>
<reference evidence="1" key="1">
    <citation type="submission" date="2021-12" db="EMBL/GenBank/DDBJ databases">
        <title>Alicyclobacillaceae gen. nov., sp. nov., isolated from chalcocite enrichment system.</title>
        <authorList>
            <person name="Jiang Z."/>
        </authorList>
    </citation>
    <scope>NUCLEOTIDE SEQUENCE</scope>
    <source>
        <strain evidence="1">MYW30-H2</strain>
    </source>
</reference>
<accession>A0ABY4CFW8</accession>
<keyword evidence="2" id="KW-1185">Reference proteome</keyword>
<name>A0ABY4CFW8_9BACL</name>
<protein>
    <submittedName>
        <fullName evidence="1">Uncharacterized protein</fullName>
    </submittedName>
</protein>